<dbReference type="InterPro" id="IPR003615">
    <property type="entry name" value="HNH_nuc"/>
</dbReference>
<keyword evidence="3" id="KW-0255">Endonuclease</keyword>
<sequence>MFMEKLTDSSERRSATPEETLAALHAAGPAALAELLGDVDFLLTAIATAPEKMFEAGERPRDDYTKLLARVHESRSSLDALEARAVVALAEATRRDQIRAERDDAAHEDEFLPPIDRLNRLADGRTRRDYSLMTRRSPSAAERSLASARRMVRSMPRMLCALGTGKVTAQVAYATASAMEPLDDHQCRQLDEALHEQMPRLDGAGVKRWREEVSSAIGQLDPQGAAERHHRARQGRHVTFTPGQHGMATVSAQLPALDAKLVHKRLSLEAERLRAEGAREGHGALMADAFADTLIGREGGMDPVRLEIGLIMTERSLLSPDHGDIAHIEGYGSVPVEMAREQLRLALAEPDPSVGDRCGPDGPQLRPVMRRLFTHPTSGELVAVESRARAFPPSMARFLDWRDLICRAPFCDAAVRQHDHIVPASAGGATSIDNGQGLCAHCNLSKERDTAGVQRLVDSESSRHLVGWSGTSGITRVTSPSPLGPAAAVTGAASEKSGAAAGTAAADVADAADTEDADSITGVTSSAPCGATTFSLTVRIPVDAPERPVVSAPTCRTPAATGAQPVTARGDRDPVRSRPRVARRRECPGVTPRRVRSGVLATRARWAPLRPPTGAATPWSHPAAPPNHRPPLRARRWPAATRQRAVSPVLLRSS</sequence>
<dbReference type="Pfam" id="PF01844">
    <property type="entry name" value="HNH"/>
    <property type="match status" value="1"/>
</dbReference>
<dbReference type="AlphaFoldDB" id="A0A220UB61"/>
<keyword evidence="3" id="KW-0378">Hydrolase</keyword>
<dbReference type="OrthoDB" id="3261064at2"/>
<protein>
    <submittedName>
        <fullName evidence="3">HNH endonuclease</fullName>
    </submittedName>
</protein>
<feature type="region of interest" description="Disordered" evidence="1">
    <location>
        <begin position="469"/>
        <end position="490"/>
    </location>
</feature>
<name>A0A220UB61_9MICO</name>
<proteinExistence type="predicted"/>
<evidence type="ECO:0000259" key="2">
    <source>
        <dbReference type="SMART" id="SM00507"/>
    </source>
</evidence>
<dbReference type="GO" id="GO:0003676">
    <property type="term" value="F:nucleic acid binding"/>
    <property type="evidence" value="ECO:0007669"/>
    <property type="project" value="InterPro"/>
</dbReference>
<feature type="region of interest" description="Disordered" evidence="1">
    <location>
        <begin position="605"/>
        <end position="654"/>
    </location>
</feature>
<organism evidence="3 4">
    <name type="scientific">Brachybacterium avium</name>
    <dbReference type="NCBI Taxonomy" id="2017485"/>
    <lineage>
        <taxon>Bacteria</taxon>
        <taxon>Bacillati</taxon>
        <taxon>Actinomycetota</taxon>
        <taxon>Actinomycetes</taxon>
        <taxon>Micrococcales</taxon>
        <taxon>Dermabacteraceae</taxon>
        <taxon>Brachybacterium</taxon>
    </lineage>
</organism>
<dbReference type="KEGG" id="brv:CFK39_04795"/>
<keyword evidence="3" id="KW-0540">Nuclease</keyword>
<keyword evidence="4" id="KW-1185">Reference proteome</keyword>
<dbReference type="GO" id="GO:0004519">
    <property type="term" value="F:endonuclease activity"/>
    <property type="evidence" value="ECO:0007669"/>
    <property type="project" value="UniProtKB-KW"/>
</dbReference>
<feature type="domain" description="HNH nuclease" evidence="2">
    <location>
        <begin position="394"/>
        <end position="444"/>
    </location>
</feature>
<feature type="compositionally biased region" description="Polar residues" evidence="1">
    <location>
        <begin position="469"/>
        <end position="481"/>
    </location>
</feature>
<dbReference type="CDD" id="cd00085">
    <property type="entry name" value="HNHc"/>
    <property type="match status" value="1"/>
</dbReference>
<dbReference type="Gene3D" id="1.10.30.50">
    <property type="match status" value="1"/>
</dbReference>
<dbReference type="GO" id="GO:0008270">
    <property type="term" value="F:zinc ion binding"/>
    <property type="evidence" value="ECO:0007669"/>
    <property type="project" value="InterPro"/>
</dbReference>
<evidence type="ECO:0000313" key="4">
    <source>
        <dbReference type="Proteomes" id="UP000198398"/>
    </source>
</evidence>
<feature type="region of interest" description="Disordered" evidence="1">
    <location>
        <begin position="549"/>
        <end position="591"/>
    </location>
</feature>
<accession>A0A220UB61</accession>
<dbReference type="SMART" id="SM00507">
    <property type="entry name" value="HNHc"/>
    <property type="match status" value="1"/>
</dbReference>
<gene>
    <name evidence="3" type="ORF">CFK39_04795</name>
</gene>
<dbReference type="EMBL" id="CP022316">
    <property type="protein sequence ID" value="ASK65260.1"/>
    <property type="molecule type" value="Genomic_DNA"/>
</dbReference>
<evidence type="ECO:0000313" key="3">
    <source>
        <dbReference type="EMBL" id="ASK65260.1"/>
    </source>
</evidence>
<dbReference type="Proteomes" id="UP000198398">
    <property type="component" value="Chromosome"/>
</dbReference>
<evidence type="ECO:0000256" key="1">
    <source>
        <dbReference type="SAM" id="MobiDB-lite"/>
    </source>
</evidence>
<dbReference type="InterPro" id="IPR002711">
    <property type="entry name" value="HNH"/>
</dbReference>
<reference evidence="4" key="1">
    <citation type="submission" date="2017-07" db="EMBL/GenBank/DDBJ databases">
        <title>Brachybacterium sp. VR2415.</title>
        <authorList>
            <person name="Tak E.J."/>
            <person name="Bae J.-W."/>
        </authorList>
    </citation>
    <scope>NUCLEOTIDE SEQUENCE [LARGE SCALE GENOMIC DNA]</scope>
    <source>
        <strain evidence="4">VR2415</strain>
    </source>
</reference>